<keyword evidence="1" id="KW-1133">Transmembrane helix</keyword>
<name>A0ABR0Y3R4_HUSHU</name>
<feature type="transmembrane region" description="Helical" evidence="1">
    <location>
        <begin position="131"/>
        <end position="157"/>
    </location>
</feature>
<reference evidence="3 4" key="1">
    <citation type="submission" date="2021-05" db="EMBL/GenBank/DDBJ databases">
        <authorList>
            <person name="Zahm M."/>
            <person name="Klopp C."/>
            <person name="Cabau C."/>
            <person name="Kuhl H."/>
            <person name="Suciu R."/>
            <person name="Ciorpac M."/>
            <person name="Holostenco D."/>
            <person name="Gessner J."/>
            <person name="Wuertz S."/>
            <person name="Hohne C."/>
            <person name="Stock M."/>
            <person name="Gislard M."/>
            <person name="Lluch J."/>
            <person name="Milhes M."/>
            <person name="Lampietro C."/>
            <person name="Lopez Roques C."/>
            <person name="Donnadieu C."/>
            <person name="Du K."/>
            <person name="Schartl M."/>
            <person name="Guiguen Y."/>
        </authorList>
    </citation>
    <scope>NUCLEOTIDE SEQUENCE [LARGE SCALE GENOMIC DNA]</scope>
    <source>
        <strain evidence="3">Hh-F2</strain>
        <tissue evidence="3">Blood</tissue>
    </source>
</reference>
<gene>
    <name evidence="3" type="ORF">HHUSO_G35431</name>
</gene>
<keyword evidence="1" id="KW-0472">Membrane</keyword>
<dbReference type="EMBL" id="JAHFZB010000051">
    <property type="protein sequence ID" value="KAK6467061.1"/>
    <property type="molecule type" value="Genomic_DNA"/>
</dbReference>
<keyword evidence="4" id="KW-1185">Reference proteome</keyword>
<proteinExistence type="predicted"/>
<evidence type="ECO:0000313" key="3">
    <source>
        <dbReference type="EMBL" id="KAK6467061.1"/>
    </source>
</evidence>
<comment type="caution">
    <text evidence="3">The sequence shown here is derived from an EMBL/GenBank/DDBJ whole genome shotgun (WGS) entry which is preliminary data.</text>
</comment>
<keyword evidence="1" id="KW-0812">Transmembrane</keyword>
<sequence length="174" mass="19015">MGRWRLFLLSLTAVGGVLSGAVEIPVDCSEIKTPGGSYQYRLPRSLSAKTTDPSCHADWANHTTPIANWKRNHSSEWILPAVAVSADSMTSELCLSELTYALDCTSSSVSEKVVFRSSNSKATAQALWNTAAVWILSGVVFILVPILHFSAVMFVVWNELSKLEQATPRDILES</sequence>
<evidence type="ECO:0000313" key="4">
    <source>
        <dbReference type="Proteomes" id="UP001369086"/>
    </source>
</evidence>
<keyword evidence="2" id="KW-0732">Signal</keyword>
<dbReference type="Proteomes" id="UP001369086">
    <property type="component" value="Unassembled WGS sequence"/>
</dbReference>
<accession>A0ABR0Y3R4</accession>
<organism evidence="3 4">
    <name type="scientific">Huso huso</name>
    <name type="common">Beluga</name>
    <name type="synonym">Acipenser huso</name>
    <dbReference type="NCBI Taxonomy" id="61971"/>
    <lineage>
        <taxon>Eukaryota</taxon>
        <taxon>Metazoa</taxon>
        <taxon>Chordata</taxon>
        <taxon>Craniata</taxon>
        <taxon>Vertebrata</taxon>
        <taxon>Euteleostomi</taxon>
        <taxon>Actinopterygii</taxon>
        <taxon>Chondrostei</taxon>
        <taxon>Acipenseriformes</taxon>
        <taxon>Acipenseridae</taxon>
        <taxon>Huso</taxon>
    </lineage>
</organism>
<evidence type="ECO:0000256" key="1">
    <source>
        <dbReference type="SAM" id="Phobius"/>
    </source>
</evidence>
<feature type="chain" id="PRO_5046262001" evidence="2">
    <location>
        <begin position="20"/>
        <end position="174"/>
    </location>
</feature>
<evidence type="ECO:0000256" key="2">
    <source>
        <dbReference type="SAM" id="SignalP"/>
    </source>
</evidence>
<feature type="signal peptide" evidence="2">
    <location>
        <begin position="1"/>
        <end position="19"/>
    </location>
</feature>
<protein>
    <submittedName>
        <fullName evidence="3">Integrin alpha-10-like</fullName>
    </submittedName>
</protein>